<comment type="caution">
    <text evidence="1">The sequence shown here is derived from an EMBL/GenBank/DDBJ whole genome shotgun (WGS) entry which is preliminary data.</text>
</comment>
<name>A0A1F7WQ09_9BACT</name>
<reference evidence="1 2" key="1">
    <citation type="journal article" date="2016" name="Nat. Commun.">
        <title>Thousands of microbial genomes shed light on interconnected biogeochemical processes in an aquifer system.</title>
        <authorList>
            <person name="Anantharaman K."/>
            <person name="Brown C.T."/>
            <person name="Hug L.A."/>
            <person name="Sharon I."/>
            <person name="Castelle C.J."/>
            <person name="Probst A.J."/>
            <person name="Thomas B.C."/>
            <person name="Singh A."/>
            <person name="Wilkins M.J."/>
            <person name="Karaoz U."/>
            <person name="Brodie E.L."/>
            <person name="Williams K.H."/>
            <person name="Hubbard S.S."/>
            <person name="Banfield J.F."/>
        </authorList>
    </citation>
    <scope>NUCLEOTIDE SEQUENCE [LARGE SCALE GENOMIC DNA]</scope>
</reference>
<dbReference type="Proteomes" id="UP000177091">
    <property type="component" value="Unassembled WGS sequence"/>
</dbReference>
<protein>
    <submittedName>
        <fullName evidence="1">Uncharacterized protein</fullName>
    </submittedName>
</protein>
<evidence type="ECO:0000313" key="1">
    <source>
        <dbReference type="EMBL" id="OGM04911.1"/>
    </source>
</evidence>
<evidence type="ECO:0000313" key="2">
    <source>
        <dbReference type="Proteomes" id="UP000177091"/>
    </source>
</evidence>
<sequence length="134" mass="14807">MMLVDDSQEKGELARQTPEQILKEAVLDTRRLDEDSQKALMLKDGEGFKSKLQQRALVVVGLPEKISQATSLTGLGIPDDEMATLNSLKDIAQETLEQGSAYKLGLILADTLGGTDKPNLLEQLVNRLYPQKRK</sequence>
<accession>A0A1F7WQ09</accession>
<proteinExistence type="predicted"/>
<dbReference type="AlphaFoldDB" id="A0A1F7WQ09"/>
<organism evidence="1 2">
    <name type="scientific">Candidatus Woesebacteria bacterium GWA1_42_12</name>
    <dbReference type="NCBI Taxonomy" id="1802472"/>
    <lineage>
        <taxon>Bacteria</taxon>
        <taxon>Candidatus Woeseibacteriota</taxon>
    </lineage>
</organism>
<dbReference type="EMBL" id="MGFK01000002">
    <property type="protein sequence ID" value="OGM04911.1"/>
    <property type="molecule type" value="Genomic_DNA"/>
</dbReference>
<gene>
    <name evidence="1" type="ORF">A2112_01490</name>
</gene>